<gene>
    <name evidence="2" type="ORF">COV58_03580</name>
</gene>
<dbReference type="Proteomes" id="UP000231056">
    <property type="component" value="Unassembled WGS sequence"/>
</dbReference>
<protein>
    <submittedName>
        <fullName evidence="2">Uncharacterized protein</fullName>
    </submittedName>
</protein>
<keyword evidence="1" id="KW-0812">Transmembrane</keyword>
<organism evidence="2 3">
    <name type="scientific">Candidatus Roizmanbacteria bacterium CG11_big_fil_rev_8_21_14_0_20_36_8</name>
    <dbReference type="NCBI Taxonomy" id="1974856"/>
    <lineage>
        <taxon>Bacteria</taxon>
        <taxon>Candidatus Roizmaniibacteriota</taxon>
    </lineage>
</organism>
<evidence type="ECO:0000313" key="3">
    <source>
        <dbReference type="Proteomes" id="UP000231056"/>
    </source>
</evidence>
<sequence>MTAFDIYAFLVFVFYFALGVVTCYAFLRLFFRKEIRLFRNLKRKVYLLKTGTATLETEREMLNTNGLFVVNDRILDLTNDTNTLQTLEKFAVFVIGYSSSCANYQIIVDHAKASNIPVIVLAKPTEITPEHMAIFQQYIYFEMCNSPARLLTIIFNLSLITPYEKK</sequence>
<accession>A0A2M6ITR0</accession>
<dbReference type="EMBL" id="PCVM01000083">
    <property type="protein sequence ID" value="PIQ73237.1"/>
    <property type="molecule type" value="Genomic_DNA"/>
</dbReference>
<feature type="transmembrane region" description="Helical" evidence="1">
    <location>
        <begin position="6"/>
        <end position="31"/>
    </location>
</feature>
<proteinExistence type="predicted"/>
<comment type="caution">
    <text evidence="2">The sequence shown here is derived from an EMBL/GenBank/DDBJ whole genome shotgun (WGS) entry which is preliminary data.</text>
</comment>
<keyword evidence="1" id="KW-0472">Membrane</keyword>
<keyword evidence="1" id="KW-1133">Transmembrane helix</keyword>
<dbReference type="AlphaFoldDB" id="A0A2M6ITR0"/>
<evidence type="ECO:0000313" key="2">
    <source>
        <dbReference type="EMBL" id="PIQ73237.1"/>
    </source>
</evidence>
<evidence type="ECO:0000256" key="1">
    <source>
        <dbReference type="SAM" id="Phobius"/>
    </source>
</evidence>
<reference evidence="2 3" key="1">
    <citation type="submission" date="2017-09" db="EMBL/GenBank/DDBJ databases">
        <title>Depth-based differentiation of microbial function through sediment-hosted aquifers and enrichment of novel symbionts in the deep terrestrial subsurface.</title>
        <authorList>
            <person name="Probst A.J."/>
            <person name="Ladd B."/>
            <person name="Jarett J.K."/>
            <person name="Geller-Mcgrath D.E."/>
            <person name="Sieber C.M."/>
            <person name="Emerson J.B."/>
            <person name="Anantharaman K."/>
            <person name="Thomas B.C."/>
            <person name="Malmstrom R."/>
            <person name="Stieglmeier M."/>
            <person name="Klingl A."/>
            <person name="Woyke T."/>
            <person name="Ryan C.M."/>
            <person name="Banfield J.F."/>
        </authorList>
    </citation>
    <scope>NUCLEOTIDE SEQUENCE [LARGE SCALE GENOMIC DNA]</scope>
    <source>
        <strain evidence="2">CG11_big_fil_rev_8_21_14_0_20_36_8</strain>
    </source>
</reference>
<name>A0A2M6ITR0_9BACT</name>